<dbReference type="InterPro" id="IPR051559">
    <property type="entry name" value="HIF_prolyl_hydroxylases"/>
</dbReference>
<dbReference type="SUPFAM" id="SSF51197">
    <property type="entry name" value="Clavaminate synthase-like"/>
    <property type="match status" value="1"/>
</dbReference>
<dbReference type="InterPro" id="IPR044862">
    <property type="entry name" value="Pro_4_hyd_alph_FE2OG_OXY"/>
</dbReference>
<evidence type="ECO:0000256" key="1">
    <source>
        <dbReference type="ARBA" id="ARBA00001961"/>
    </source>
</evidence>
<keyword evidence="5" id="KW-0560">Oxidoreductase</keyword>
<sequence length="320" mass="35719">MASSDLKEVGASLRERGYAMVDSAVNSETASCLREEIEALKAKRILYKNATHIVGRNGGVEYLEKANIFEWDSKHPRWKECSGDTPTLQSIHRDPTLLTSLTQAIRIPDLTLSSQTLKVQFNAGKGGCFPIHYDTDAGVDGRVITAILYLNSDWNPGDGGELALYPFPLPTIKVEPISGRLALFSSALMPHRVLPSNVSRHCLTLWLSRPQEESQSEARAKAKETEREAVRRVLAQGNTPSWEAMMEPEVRKLIAKGMLKQEWRASIEQAHVGGDPRQIALTAHDKNVEVIEKIFKNSLEALRGDVNGWQLSQRGLRWLQ</sequence>
<dbReference type="GO" id="GO:0031418">
    <property type="term" value="F:L-ascorbic acid binding"/>
    <property type="evidence" value="ECO:0007669"/>
    <property type="project" value="UniProtKB-KW"/>
</dbReference>
<keyword evidence="2" id="KW-0479">Metal-binding</keyword>
<evidence type="ECO:0000313" key="8">
    <source>
        <dbReference type="EMBL" id="CAD8459734.1"/>
    </source>
</evidence>
<evidence type="ECO:0000259" key="7">
    <source>
        <dbReference type="PROSITE" id="PS51471"/>
    </source>
</evidence>
<dbReference type="GO" id="GO:0008198">
    <property type="term" value="F:ferrous iron binding"/>
    <property type="evidence" value="ECO:0007669"/>
    <property type="project" value="TreeGrafter"/>
</dbReference>
<comment type="cofactor">
    <cofactor evidence="1">
        <name>L-ascorbate</name>
        <dbReference type="ChEBI" id="CHEBI:38290"/>
    </cofactor>
</comment>
<feature type="domain" description="Fe2OG dioxygenase" evidence="7">
    <location>
        <begin position="112"/>
        <end position="209"/>
    </location>
</feature>
<dbReference type="Gene3D" id="2.60.120.620">
    <property type="entry name" value="q2cbj1_9rhob like domain"/>
    <property type="match status" value="1"/>
</dbReference>
<gene>
    <name evidence="8" type="ORF">LAMO00422_LOCUS18692</name>
</gene>
<evidence type="ECO:0000256" key="3">
    <source>
        <dbReference type="ARBA" id="ARBA00022896"/>
    </source>
</evidence>
<reference evidence="8" key="1">
    <citation type="submission" date="2021-01" db="EMBL/GenBank/DDBJ databases">
        <authorList>
            <person name="Corre E."/>
            <person name="Pelletier E."/>
            <person name="Niang G."/>
            <person name="Scheremetjew M."/>
            <person name="Finn R."/>
            <person name="Kale V."/>
            <person name="Holt S."/>
            <person name="Cochrane G."/>
            <person name="Meng A."/>
            <person name="Brown T."/>
            <person name="Cohen L."/>
        </authorList>
    </citation>
    <scope>NUCLEOTIDE SEQUENCE</scope>
    <source>
        <strain evidence="8">CCMP2058</strain>
    </source>
</reference>
<evidence type="ECO:0000256" key="2">
    <source>
        <dbReference type="ARBA" id="ARBA00022723"/>
    </source>
</evidence>
<evidence type="ECO:0000256" key="6">
    <source>
        <dbReference type="ARBA" id="ARBA00023004"/>
    </source>
</evidence>
<dbReference type="GO" id="GO:0071456">
    <property type="term" value="P:cellular response to hypoxia"/>
    <property type="evidence" value="ECO:0007669"/>
    <property type="project" value="TreeGrafter"/>
</dbReference>
<evidence type="ECO:0000256" key="4">
    <source>
        <dbReference type="ARBA" id="ARBA00022964"/>
    </source>
</evidence>
<keyword evidence="4" id="KW-0223">Dioxygenase</keyword>
<dbReference type="EMBL" id="HBEM01027433">
    <property type="protein sequence ID" value="CAD8459734.1"/>
    <property type="molecule type" value="Transcribed_RNA"/>
</dbReference>
<dbReference type="PANTHER" id="PTHR12907">
    <property type="entry name" value="EGL NINE HOMOLOG-RELATED"/>
    <property type="match status" value="1"/>
</dbReference>
<name>A0A7S0H4Y5_9EUKA</name>
<dbReference type="GO" id="GO:0031543">
    <property type="term" value="F:peptidyl-proline dioxygenase activity"/>
    <property type="evidence" value="ECO:0007669"/>
    <property type="project" value="TreeGrafter"/>
</dbReference>
<dbReference type="InterPro" id="IPR005123">
    <property type="entry name" value="Oxoglu/Fe-dep_dioxygenase_dom"/>
</dbReference>
<dbReference type="PROSITE" id="PS51471">
    <property type="entry name" value="FE2OG_OXY"/>
    <property type="match status" value="1"/>
</dbReference>
<dbReference type="PANTHER" id="PTHR12907:SF26">
    <property type="entry name" value="HIF PROLYL HYDROXYLASE, ISOFORM C"/>
    <property type="match status" value="1"/>
</dbReference>
<protein>
    <recommendedName>
        <fullName evidence="7">Fe2OG dioxygenase domain-containing protein</fullName>
    </recommendedName>
</protein>
<keyword evidence="3" id="KW-0847">Vitamin C</keyword>
<dbReference type="AlphaFoldDB" id="A0A7S0H4Y5"/>
<evidence type="ECO:0000256" key="5">
    <source>
        <dbReference type="ARBA" id="ARBA00023002"/>
    </source>
</evidence>
<organism evidence="8">
    <name type="scientific">Amorphochlora amoebiformis</name>
    <dbReference type="NCBI Taxonomy" id="1561963"/>
    <lineage>
        <taxon>Eukaryota</taxon>
        <taxon>Sar</taxon>
        <taxon>Rhizaria</taxon>
        <taxon>Cercozoa</taxon>
        <taxon>Chlorarachniophyceae</taxon>
        <taxon>Amorphochlora</taxon>
    </lineage>
</organism>
<dbReference type="SMART" id="SM00702">
    <property type="entry name" value="P4Hc"/>
    <property type="match status" value="1"/>
</dbReference>
<dbReference type="InterPro" id="IPR006620">
    <property type="entry name" value="Pro_4_hyd_alph"/>
</dbReference>
<accession>A0A7S0H4Y5</accession>
<dbReference type="Pfam" id="PF13640">
    <property type="entry name" value="2OG-FeII_Oxy_3"/>
    <property type="match status" value="1"/>
</dbReference>
<keyword evidence="6" id="KW-0408">Iron</keyword>
<proteinExistence type="predicted"/>